<dbReference type="PANTHER" id="PTHR46468:SF1">
    <property type="entry name" value="SENTRIN-SPECIFIC PROTEASE 8"/>
    <property type="match status" value="1"/>
</dbReference>
<comment type="similarity">
    <text evidence="1">Belongs to the peptidase C48 family.</text>
</comment>
<dbReference type="OrthoDB" id="5065855at2759"/>
<keyword evidence="4" id="KW-0788">Thiol protease</keyword>
<name>D8TQ22_VOLCA</name>
<accession>D8TQ22</accession>
<organism evidence="8">
    <name type="scientific">Volvox carteri f. nagariensis</name>
    <dbReference type="NCBI Taxonomy" id="3068"/>
    <lineage>
        <taxon>Eukaryota</taxon>
        <taxon>Viridiplantae</taxon>
        <taxon>Chlorophyta</taxon>
        <taxon>core chlorophytes</taxon>
        <taxon>Chlorophyceae</taxon>
        <taxon>CS clade</taxon>
        <taxon>Chlamydomonadales</taxon>
        <taxon>Volvocaceae</taxon>
        <taxon>Volvox</taxon>
    </lineage>
</organism>
<feature type="compositionally biased region" description="Gly residues" evidence="5">
    <location>
        <begin position="213"/>
        <end position="230"/>
    </location>
</feature>
<evidence type="ECO:0000256" key="4">
    <source>
        <dbReference type="ARBA" id="ARBA00022807"/>
    </source>
</evidence>
<feature type="compositionally biased region" description="Low complexity" evidence="5">
    <location>
        <begin position="150"/>
        <end position="163"/>
    </location>
</feature>
<dbReference type="eggNOG" id="KOG3246">
    <property type="taxonomic scope" value="Eukaryota"/>
</dbReference>
<dbReference type="SUPFAM" id="SSF54001">
    <property type="entry name" value="Cysteine proteinases"/>
    <property type="match status" value="1"/>
</dbReference>
<keyword evidence="3" id="KW-0378">Hydrolase</keyword>
<dbReference type="FunCoup" id="D8TQ22">
    <property type="interactions" value="805"/>
</dbReference>
<dbReference type="STRING" id="3068.D8TQ22"/>
<dbReference type="InParanoid" id="D8TQ22"/>
<evidence type="ECO:0000256" key="2">
    <source>
        <dbReference type="ARBA" id="ARBA00022670"/>
    </source>
</evidence>
<evidence type="ECO:0000256" key="1">
    <source>
        <dbReference type="ARBA" id="ARBA00005234"/>
    </source>
</evidence>
<dbReference type="EMBL" id="GL378331">
    <property type="protein sequence ID" value="EFJ50327.1"/>
    <property type="molecule type" value="Genomic_DNA"/>
</dbReference>
<feature type="domain" description="Ubiquitin-like protease family profile" evidence="6">
    <location>
        <begin position="20"/>
        <end position="264"/>
    </location>
</feature>
<reference evidence="7 8" key="1">
    <citation type="journal article" date="2010" name="Science">
        <title>Genomic analysis of organismal complexity in the multicellular green alga Volvox carteri.</title>
        <authorList>
            <person name="Prochnik S.E."/>
            <person name="Umen J."/>
            <person name="Nedelcu A.M."/>
            <person name="Hallmann A."/>
            <person name="Miller S.M."/>
            <person name="Nishii I."/>
            <person name="Ferris P."/>
            <person name="Kuo A."/>
            <person name="Mitros T."/>
            <person name="Fritz-Laylin L.K."/>
            <person name="Hellsten U."/>
            <person name="Chapman J."/>
            <person name="Simakov O."/>
            <person name="Rensing S.A."/>
            <person name="Terry A."/>
            <person name="Pangilinan J."/>
            <person name="Kapitonov V."/>
            <person name="Jurka J."/>
            <person name="Salamov A."/>
            <person name="Shapiro H."/>
            <person name="Schmutz J."/>
            <person name="Grimwood J."/>
            <person name="Lindquist E."/>
            <person name="Lucas S."/>
            <person name="Grigoriev I.V."/>
            <person name="Schmitt R."/>
            <person name="Kirk D."/>
            <person name="Rokhsar D.S."/>
        </authorList>
    </citation>
    <scope>NUCLEOTIDE SEQUENCE [LARGE SCALE GENOMIC DNA]</scope>
    <source>
        <strain evidence="8">f. Nagariensis / Eve</strain>
    </source>
</reference>
<feature type="region of interest" description="Disordered" evidence="5">
    <location>
        <begin position="147"/>
        <end position="231"/>
    </location>
</feature>
<dbReference type="GO" id="GO:0008234">
    <property type="term" value="F:cysteine-type peptidase activity"/>
    <property type="evidence" value="ECO:0007669"/>
    <property type="project" value="UniProtKB-KW"/>
</dbReference>
<evidence type="ECO:0000256" key="5">
    <source>
        <dbReference type="SAM" id="MobiDB-lite"/>
    </source>
</evidence>
<dbReference type="InterPro" id="IPR003653">
    <property type="entry name" value="Peptidase_C48_C"/>
</dbReference>
<evidence type="ECO:0000313" key="8">
    <source>
        <dbReference type="Proteomes" id="UP000001058"/>
    </source>
</evidence>
<proteinExistence type="inferred from homology"/>
<dbReference type="KEGG" id="vcn:VOLCADRAFT_116848"/>
<dbReference type="PROSITE" id="PS50600">
    <property type="entry name" value="ULP_PROTEASE"/>
    <property type="match status" value="1"/>
</dbReference>
<keyword evidence="2" id="KW-0645">Protease</keyword>
<dbReference type="InterPro" id="IPR044613">
    <property type="entry name" value="Nep1/2-like"/>
</dbReference>
<keyword evidence="8" id="KW-1185">Reference proteome</keyword>
<dbReference type="GO" id="GO:0019784">
    <property type="term" value="F:deNEDDylase activity"/>
    <property type="evidence" value="ECO:0007669"/>
    <property type="project" value="InterPro"/>
</dbReference>
<gene>
    <name evidence="7" type="ORF">VOLCADRAFT_116848</name>
</gene>
<dbReference type="InterPro" id="IPR038765">
    <property type="entry name" value="Papain-like_cys_pep_sf"/>
</dbReference>
<dbReference type="Gene3D" id="3.40.395.10">
    <property type="entry name" value="Adenoviral Proteinase, Chain A"/>
    <property type="match status" value="1"/>
</dbReference>
<dbReference type="GeneID" id="9625191"/>
<evidence type="ECO:0000259" key="6">
    <source>
        <dbReference type="PROSITE" id="PS50600"/>
    </source>
</evidence>
<dbReference type="AlphaFoldDB" id="D8TQ22"/>
<dbReference type="Proteomes" id="UP000001058">
    <property type="component" value="Unassembled WGS sequence"/>
</dbReference>
<evidence type="ECO:0000313" key="7">
    <source>
        <dbReference type="EMBL" id="EFJ50327.1"/>
    </source>
</evidence>
<dbReference type="GO" id="GO:0006508">
    <property type="term" value="P:proteolysis"/>
    <property type="evidence" value="ECO:0007669"/>
    <property type="project" value="UniProtKB-KW"/>
</dbReference>
<protein>
    <recommendedName>
        <fullName evidence="6">Ubiquitin-like protease family profile domain-containing protein</fullName>
    </recommendedName>
</protein>
<dbReference type="PANTHER" id="PTHR46468">
    <property type="entry name" value="SENTRIN-SPECIFIC PROTEASE 8"/>
    <property type="match status" value="1"/>
</dbReference>
<feature type="compositionally biased region" description="Gly residues" evidence="5">
    <location>
        <begin position="190"/>
        <end position="206"/>
    </location>
</feature>
<dbReference type="GO" id="GO:0000338">
    <property type="term" value="P:protein deneddylation"/>
    <property type="evidence" value="ECO:0007669"/>
    <property type="project" value="TreeGrafter"/>
</dbReference>
<sequence>MAHAQRKRAGERKVLDYYDVLLREQDVALLEGPHWLNDQVVAFFFEYLGREGLLQECGSSHQSKEHVEFREDISDIASGILLVPPATSFLLMHSPPELATEVLQPLQPHRRSLVLFPVNDNPHVDEAEGGSHWTLLVYHRPSNTLRHYDSSPASSPPAAASPTGPGGGRRPSSRSSWAARKLAEAVGPALVGGGDDNAAGNAGGAGNARRGGESSGSGGSGDGGDIGRGGSSVARPKLVEVSYMPSQTNWYDCGVYVLAVARATTYTLEFLCFGKYGMIDLPTVYMRLWEEGTGTGISTDWHKGTEFMAYIPYPTCYGDFEDLFCRQELFTSTRVCGDGKVSKHN</sequence>
<dbReference type="RefSeq" id="XP_002948452.1">
    <property type="nucleotide sequence ID" value="XM_002948406.1"/>
</dbReference>
<dbReference type="Gene3D" id="1.10.418.20">
    <property type="match status" value="1"/>
</dbReference>
<dbReference type="MEROPS" id="C48.A03"/>
<evidence type="ECO:0000256" key="3">
    <source>
        <dbReference type="ARBA" id="ARBA00022801"/>
    </source>
</evidence>